<comment type="similarity">
    <text evidence="6">Belongs to the DarT ADP-ribosyltransferase family.</text>
</comment>
<dbReference type="Proteomes" id="UP000194012">
    <property type="component" value="Unassembled WGS sequence"/>
</dbReference>
<comment type="caution">
    <text evidence="6">Lacks conserved residue(s) required for the propagation of feature annotation.</text>
</comment>
<sequence>MEILFYQCFIFTTLVLIRIFVKKYLEVACFIWTALTLINLFWPPLIVLQLIVVWGTYGLIAPKAPSMAPTKTSRSTVNQFHQKAKQGKHQSNDSARSSVTASARDVDKVEPFELKIGSPVSPDAGEAASSRLRFSGTPSHADKKLNKRSHDRGRLATKQEPRNTDGDLSIEGIVKSRRIEYLVHFTQAANLISIFREGLVSTDEAKLRGIHILKNDADRYDGYLNAISLSVSFPNAHMFYKLRKLRPETDWAILLIDPAVLYEKRCGFCRFNAADKRIPKRSEDVLVGALPFVGMFDRSIPSKDVELLRPCDPTDPQAEVLIFEPIELTRVLRVVFFDEKVLRCYEDVVQGVQKSVDRAFLDSRSFFLNSSVHDYKNPISKLSDEIPESEIPF</sequence>
<keyword evidence="1 6" id="KW-1277">Toxin-antitoxin system</keyword>
<evidence type="ECO:0000313" key="10">
    <source>
        <dbReference type="EMBL" id="SLN58903.1"/>
    </source>
</evidence>
<protein>
    <recommendedName>
        <fullName evidence="9">DarT domain-containing protein</fullName>
    </recommendedName>
</protein>
<dbReference type="GO" id="GO:0016779">
    <property type="term" value="F:nucleotidyltransferase activity"/>
    <property type="evidence" value="ECO:0007669"/>
    <property type="project" value="UniProtKB-UniRule"/>
</dbReference>
<feature type="active site" description="Proton acceptor" evidence="6">
    <location>
        <position position="219"/>
    </location>
</feature>
<dbReference type="GO" id="GO:0016757">
    <property type="term" value="F:glycosyltransferase activity"/>
    <property type="evidence" value="ECO:0007669"/>
    <property type="project" value="UniProtKB-UniRule"/>
</dbReference>
<keyword evidence="8" id="KW-0472">Membrane</keyword>
<feature type="binding site" evidence="6">
    <location>
        <position position="219"/>
    </location>
    <ligand>
        <name>NAD(+)</name>
        <dbReference type="ChEBI" id="CHEBI:57540"/>
    </ligand>
</feature>
<feature type="compositionally biased region" description="Basic and acidic residues" evidence="7">
    <location>
        <begin position="104"/>
        <end position="113"/>
    </location>
</feature>
<gene>
    <name evidence="10" type="ORF">ROG8370_02694</name>
</gene>
<feature type="active site" evidence="6">
    <location>
        <position position="319"/>
    </location>
</feature>
<reference evidence="11" key="1">
    <citation type="submission" date="2017-03" db="EMBL/GenBank/DDBJ databases">
        <authorList>
            <person name="Rodrigo-Torres L."/>
            <person name="Arahal R.D."/>
            <person name="Lucena T."/>
        </authorList>
    </citation>
    <scope>NUCLEOTIDE SEQUENCE [LARGE SCALE GENOMIC DNA]</scope>
    <source>
        <strain evidence="11">CECT 8370</strain>
    </source>
</reference>
<evidence type="ECO:0000256" key="1">
    <source>
        <dbReference type="ARBA" id="ARBA00022649"/>
    </source>
</evidence>
<keyword evidence="8" id="KW-1133">Transmembrane helix</keyword>
<evidence type="ECO:0000256" key="4">
    <source>
        <dbReference type="ARBA" id="ARBA00022695"/>
    </source>
</evidence>
<feature type="compositionally biased region" description="Polar residues" evidence="7">
    <location>
        <begin position="92"/>
        <end position="101"/>
    </location>
</feature>
<dbReference type="GO" id="GO:0003677">
    <property type="term" value="F:DNA binding"/>
    <property type="evidence" value="ECO:0007669"/>
    <property type="project" value="UniProtKB-UniRule"/>
</dbReference>
<evidence type="ECO:0000313" key="11">
    <source>
        <dbReference type="Proteomes" id="UP000194012"/>
    </source>
</evidence>
<comment type="catalytic activity">
    <reaction evidence="6">
        <text>a thymidine in DNA + NAD(+) = an N-(ADP-alpha-D-ribosyl)-thymidine in DNA + nicotinamide + H(+)</text>
        <dbReference type="Rhea" id="RHEA:71651"/>
        <dbReference type="Rhea" id="RHEA-COMP:13556"/>
        <dbReference type="Rhea" id="RHEA-COMP:18051"/>
        <dbReference type="ChEBI" id="CHEBI:15378"/>
        <dbReference type="ChEBI" id="CHEBI:17154"/>
        <dbReference type="ChEBI" id="CHEBI:57540"/>
        <dbReference type="ChEBI" id="CHEBI:137386"/>
        <dbReference type="ChEBI" id="CHEBI:191199"/>
    </reaction>
</comment>
<feature type="domain" description="DarT" evidence="9">
    <location>
        <begin position="180"/>
        <end position="367"/>
    </location>
</feature>
<dbReference type="InterPro" id="IPR029494">
    <property type="entry name" value="DarT"/>
</dbReference>
<dbReference type="PROSITE" id="PS52018">
    <property type="entry name" value="DART"/>
    <property type="match status" value="1"/>
</dbReference>
<evidence type="ECO:0000256" key="5">
    <source>
        <dbReference type="ARBA" id="ARBA00023125"/>
    </source>
</evidence>
<evidence type="ECO:0000256" key="6">
    <source>
        <dbReference type="PROSITE-ProRule" id="PRU01362"/>
    </source>
</evidence>
<feature type="transmembrane region" description="Helical" evidence="8">
    <location>
        <begin position="5"/>
        <end position="21"/>
    </location>
</feature>
<evidence type="ECO:0000259" key="9">
    <source>
        <dbReference type="PROSITE" id="PS52018"/>
    </source>
</evidence>
<keyword evidence="4 6" id="KW-0548">Nucleotidyltransferase</keyword>
<feature type="compositionally biased region" description="Polar residues" evidence="7">
    <location>
        <begin position="69"/>
        <end position="81"/>
    </location>
</feature>
<evidence type="ECO:0000256" key="7">
    <source>
        <dbReference type="SAM" id="MobiDB-lite"/>
    </source>
</evidence>
<accession>A0A1X6ZR87</accession>
<dbReference type="RefSeq" id="WP_085827677.1">
    <property type="nucleotide sequence ID" value="NZ_FWFJ01000027.1"/>
</dbReference>
<feature type="compositionally biased region" description="Basic and acidic residues" evidence="7">
    <location>
        <begin position="152"/>
        <end position="165"/>
    </location>
</feature>
<name>A0A1X6ZR87_9RHOB</name>
<dbReference type="OrthoDB" id="7876332at2"/>
<organism evidence="10 11">
    <name type="scientific">Roseovarius gaetbuli</name>
    <dbReference type="NCBI Taxonomy" id="1356575"/>
    <lineage>
        <taxon>Bacteria</taxon>
        <taxon>Pseudomonadati</taxon>
        <taxon>Pseudomonadota</taxon>
        <taxon>Alphaproteobacteria</taxon>
        <taxon>Rhodobacterales</taxon>
        <taxon>Roseobacteraceae</taxon>
        <taxon>Roseovarius</taxon>
    </lineage>
</organism>
<evidence type="ECO:0000256" key="3">
    <source>
        <dbReference type="ARBA" id="ARBA00022679"/>
    </source>
</evidence>
<dbReference type="AlphaFoldDB" id="A0A1X6ZR87"/>
<keyword evidence="2 6" id="KW-0328">Glycosyltransferase</keyword>
<evidence type="ECO:0000256" key="2">
    <source>
        <dbReference type="ARBA" id="ARBA00022676"/>
    </source>
</evidence>
<keyword evidence="8" id="KW-0812">Transmembrane</keyword>
<keyword evidence="5 6" id="KW-0238">DNA-binding</keyword>
<feature type="region of interest" description="Disordered" evidence="7">
    <location>
        <begin position="65"/>
        <end position="167"/>
    </location>
</feature>
<feature type="binding site" evidence="6">
    <location>
        <begin position="184"/>
        <end position="186"/>
    </location>
    <ligand>
        <name>NAD(+)</name>
        <dbReference type="ChEBI" id="CHEBI:57540"/>
    </ligand>
</feature>
<keyword evidence="11" id="KW-1185">Reference proteome</keyword>
<evidence type="ECO:0000256" key="8">
    <source>
        <dbReference type="SAM" id="Phobius"/>
    </source>
</evidence>
<keyword evidence="3 6" id="KW-0808">Transferase</keyword>
<dbReference type="Pfam" id="PF14487">
    <property type="entry name" value="DarT"/>
    <property type="match status" value="1"/>
</dbReference>
<dbReference type="EMBL" id="FWFJ01000027">
    <property type="protein sequence ID" value="SLN58903.1"/>
    <property type="molecule type" value="Genomic_DNA"/>
</dbReference>
<proteinExistence type="inferred from homology"/>